<dbReference type="InterPro" id="IPR023415">
    <property type="entry name" value="LDLR_class-A_CS"/>
</dbReference>
<dbReference type="InterPro" id="IPR018378">
    <property type="entry name" value="C-type_lectin_CS"/>
</dbReference>
<dbReference type="SMART" id="SM00192">
    <property type="entry name" value="LDLa"/>
    <property type="match status" value="1"/>
</dbReference>
<feature type="domain" description="C-type lectin" evidence="5">
    <location>
        <begin position="53"/>
        <end position="179"/>
    </location>
</feature>
<dbReference type="InterPro" id="IPR050801">
    <property type="entry name" value="Ca-Dep_Lectins_ImmuneDev"/>
</dbReference>
<organism evidence="6 7">
    <name type="scientific">Branchiostoma lanceolatum</name>
    <name type="common">Common lancelet</name>
    <name type="synonym">Amphioxus lanceolatum</name>
    <dbReference type="NCBI Taxonomy" id="7740"/>
    <lineage>
        <taxon>Eukaryota</taxon>
        <taxon>Metazoa</taxon>
        <taxon>Chordata</taxon>
        <taxon>Cephalochordata</taxon>
        <taxon>Leptocardii</taxon>
        <taxon>Amphioxiformes</taxon>
        <taxon>Branchiostomatidae</taxon>
        <taxon>Branchiostoma</taxon>
    </lineage>
</organism>
<comment type="caution">
    <text evidence="2">Lacks conserved residue(s) required for the propagation of feature annotation.</text>
</comment>
<gene>
    <name evidence="6" type="primary">MRC1</name>
    <name evidence="6" type="ORF">BLAG_LOCUS19465</name>
</gene>
<dbReference type="PROSITE" id="PS01209">
    <property type="entry name" value="LDLRA_1"/>
    <property type="match status" value="1"/>
</dbReference>
<keyword evidence="4" id="KW-0472">Membrane</keyword>
<name>A0A8K0ER22_BRALA</name>
<dbReference type="SUPFAM" id="SSF57424">
    <property type="entry name" value="LDL receptor-like module"/>
    <property type="match status" value="1"/>
</dbReference>
<dbReference type="Proteomes" id="UP000838412">
    <property type="component" value="Chromosome 5"/>
</dbReference>
<dbReference type="OrthoDB" id="5797898at2759"/>
<evidence type="ECO:0000256" key="4">
    <source>
        <dbReference type="SAM" id="Phobius"/>
    </source>
</evidence>
<evidence type="ECO:0000256" key="3">
    <source>
        <dbReference type="SAM" id="MobiDB-lite"/>
    </source>
</evidence>
<feature type="transmembrane region" description="Helical" evidence="4">
    <location>
        <begin position="468"/>
        <end position="491"/>
    </location>
</feature>
<dbReference type="InterPro" id="IPR016187">
    <property type="entry name" value="CTDL_fold"/>
</dbReference>
<proteinExistence type="predicted"/>
<feature type="domain" description="C-type lectin" evidence="5">
    <location>
        <begin position="209"/>
        <end position="327"/>
    </location>
</feature>
<dbReference type="AlphaFoldDB" id="A0A8K0ER22"/>
<keyword evidence="1 2" id="KW-1015">Disulfide bond</keyword>
<evidence type="ECO:0000313" key="7">
    <source>
        <dbReference type="Proteomes" id="UP000838412"/>
    </source>
</evidence>
<dbReference type="SMART" id="SM00034">
    <property type="entry name" value="CLECT"/>
    <property type="match status" value="2"/>
</dbReference>
<dbReference type="PROSITE" id="PS50068">
    <property type="entry name" value="LDLRA_2"/>
    <property type="match status" value="1"/>
</dbReference>
<dbReference type="PANTHER" id="PTHR22801:SF63">
    <property type="entry name" value="C-TYPE LECTIN DOMAIN-CONTAINING PROTEIN"/>
    <property type="match status" value="1"/>
</dbReference>
<dbReference type="EMBL" id="OV696690">
    <property type="protein sequence ID" value="CAH1265501.1"/>
    <property type="molecule type" value="Genomic_DNA"/>
</dbReference>
<sequence length="502" mass="52551">MEQPYKRLDKTESCQNMADKVFNNMRCLVGLMVVLVSIGTTHAQGCQDGWTEYRNACFKLFPQTGAMSSANSVCDSFGGNVVRPKTQGIQALIQGMMLDHPEADYWLHMIRSPHITGGWTYLDGTWLIDCDFTNWGPASDGESSSNDGANTEQCGRLLAATQWQWEDTPCGDSHSTICQTGDVIGTSSGSCGSDFANNMPCSFGYTAGPGNICYKVSATVATFADAEADCASQGGRLAAPYDERTHQFIAGMAMLVNPNSDHWIGITTDTVNGGFKFIDDTQLPQCGFMKWAAGQPDTSMSGGYLDSAAAYNWAAGDPSTEKHYICQKAGSPYTCERGPTSCTADQFACPCGGCCLETAQLCDRVDDCTDGSDELGCDFPTTPAATTTIAAATTTPAVTTIIPAVTTVMATTASDDANIVTTTTPDVHTPEDLTRSRAPVTGASLTTSRPEESGSAAANTGGVPAGPVAGGVVGAVAVVGAGAAVGGYLMYKKKQMAVDPTP</sequence>
<dbReference type="CDD" id="cd00112">
    <property type="entry name" value="LDLa"/>
    <property type="match status" value="1"/>
</dbReference>
<dbReference type="InterPro" id="IPR002172">
    <property type="entry name" value="LDrepeatLR_classA_rpt"/>
</dbReference>
<keyword evidence="4" id="KW-0812">Transmembrane</keyword>
<dbReference type="Gene3D" id="4.10.400.10">
    <property type="entry name" value="Low-density Lipoprotein Receptor"/>
    <property type="match status" value="1"/>
</dbReference>
<keyword evidence="4" id="KW-1133">Transmembrane helix</keyword>
<feature type="region of interest" description="Disordered" evidence="3">
    <location>
        <begin position="421"/>
        <end position="460"/>
    </location>
</feature>
<dbReference type="SUPFAM" id="SSF56436">
    <property type="entry name" value="C-type lectin-like"/>
    <property type="match status" value="2"/>
</dbReference>
<dbReference type="InterPro" id="IPR036055">
    <property type="entry name" value="LDL_receptor-like_sf"/>
</dbReference>
<evidence type="ECO:0000313" key="6">
    <source>
        <dbReference type="EMBL" id="CAH1265501.1"/>
    </source>
</evidence>
<dbReference type="InterPro" id="IPR001304">
    <property type="entry name" value="C-type_lectin-like"/>
</dbReference>
<evidence type="ECO:0000259" key="5">
    <source>
        <dbReference type="PROSITE" id="PS50041"/>
    </source>
</evidence>
<dbReference type="PROSITE" id="PS00615">
    <property type="entry name" value="C_TYPE_LECTIN_1"/>
    <property type="match status" value="1"/>
</dbReference>
<dbReference type="CDD" id="cd00037">
    <property type="entry name" value="CLECT"/>
    <property type="match status" value="2"/>
</dbReference>
<accession>A0A8K0ER22</accession>
<dbReference type="PANTHER" id="PTHR22801">
    <property type="entry name" value="LITHOSTATHINE"/>
    <property type="match status" value="1"/>
</dbReference>
<reference evidence="6" key="1">
    <citation type="submission" date="2022-01" db="EMBL/GenBank/DDBJ databases">
        <authorList>
            <person name="Braso-Vives M."/>
        </authorList>
    </citation>
    <scope>NUCLEOTIDE SEQUENCE</scope>
</reference>
<dbReference type="Pfam" id="PF00059">
    <property type="entry name" value="Lectin_C"/>
    <property type="match status" value="2"/>
</dbReference>
<dbReference type="InterPro" id="IPR016186">
    <property type="entry name" value="C-type_lectin-like/link_sf"/>
</dbReference>
<dbReference type="PROSITE" id="PS50041">
    <property type="entry name" value="C_TYPE_LECTIN_2"/>
    <property type="match status" value="2"/>
</dbReference>
<evidence type="ECO:0000256" key="2">
    <source>
        <dbReference type="PROSITE-ProRule" id="PRU00124"/>
    </source>
</evidence>
<evidence type="ECO:0000256" key="1">
    <source>
        <dbReference type="ARBA" id="ARBA00023157"/>
    </source>
</evidence>
<keyword evidence="7" id="KW-1185">Reference proteome</keyword>
<feature type="disulfide bond" evidence="2">
    <location>
        <begin position="362"/>
        <end position="377"/>
    </location>
</feature>
<dbReference type="Gene3D" id="3.10.100.10">
    <property type="entry name" value="Mannose-Binding Protein A, subunit A"/>
    <property type="match status" value="2"/>
</dbReference>
<protein>
    <submittedName>
        <fullName evidence="6">MRC1 protein</fullName>
    </submittedName>
</protein>